<keyword evidence="3" id="KW-1185">Reference proteome</keyword>
<dbReference type="PANTHER" id="PTHR31807:SF27">
    <property type="entry name" value="QWRF MOTIF-CONTAINING PROTEIN 7"/>
    <property type="match status" value="1"/>
</dbReference>
<feature type="region of interest" description="Disordered" evidence="2">
    <location>
        <begin position="1"/>
        <end position="128"/>
    </location>
</feature>
<dbReference type="InterPro" id="IPR007573">
    <property type="entry name" value="QWRF"/>
</dbReference>
<feature type="compositionally biased region" description="Polar residues" evidence="2">
    <location>
        <begin position="16"/>
        <end position="46"/>
    </location>
</feature>
<dbReference type="AlphaFoldDB" id="A0A6P5WK61"/>
<organism evidence="3 4">
    <name type="scientific">Durio zibethinus</name>
    <name type="common">Durian</name>
    <dbReference type="NCBI Taxonomy" id="66656"/>
    <lineage>
        <taxon>Eukaryota</taxon>
        <taxon>Viridiplantae</taxon>
        <taxon>Streptophyta</taxon>
        <taxon>Embryophyta</taxon>
        <taxon>Tracheophyta</taxon>
        <taxon>Spermatophyta</taxon>
        <taxon>Magnoliopsida</taxon>
        <taxon>eudicotyledons</taxon>
        <taxon>Gunneridae</taxon>
        <taxon>Pentapetalae</taxon>
        <taxon>rosids</taxon>
        <taxon>malvids</taxon>
        <taxon>Malvales</taxon>
        <taxon>Malvaceae</taxon>
        <taxon>Helicteroideae</taxon>
        <taxon>Durio</taxon>
    </lineage>
</organism>
<comment type="similarity">
    <text evidence="1">Belongs to the QWRF family.</text>
</comment>
<evidence type="ECO:0000256" key="1">
    <source>
        <dbReference type="ARBA" id="ARBA00010016"/>
    </source>
</evidence>
<evidence type="ECO:0000313" key="4">
    <source>
        <dbReference type="RefSeq" id="XP_022716334.1"/>
    </source>
</evidence>
<dbReference type="GO" id="GO:0005737">
    <property type="term" value="C:cytoplasm"/>
    <property type="evidence" value="ECO:0007669"/>
    <property type="project" value="TreeGrafter"/>
</dbReference>
<feature type="compositionally biased region" description="Basic and acidic residues" evidence="2">
    <location>
        <begin position="80"/>
        <end position="89"/>
    </location>
</feature>
<sequence length="427" mass="47904">METPLTSRHHFEARTPSPQLLRSRSGTSALTLPENRASSVINSSQRLAKRSKSITRSRTLRNEENVNPATFIASMQKKPNHQESRDEFVRFLQRGSPSNSSATKGSKPITSSPSAWALSPGRSSPLMVAPEPQGSFGTGVRSKSKDGGVSRVLKYFRQKKVSPVQEEEYHRFRLFYNRMLQWRFVNARAEIAMAAVKIDAQDKLFGVWLRILKIRNSTVEKKILLQKLIHEIKLHQIVGPQFCLLNEWVKLEGKNYEAVSRVIRKLSAILVRVPLIHDAKADVESIYEAIGAAIAVMDGIEATIIKIFSQPAEKMLCLVTKLISMVEQEKECLEEMEKVIALVPSQVLPLVANRKLDYMHVSLMVANKWASTHVCINFELGSRHIMGLVGVGGTRLITHNPSLAVSEQSLRAHLIQAAKESWRGQTD</sequence>
<feature type="compositionally biased region" description="Basic residues" evidence="2">
    <location>
        <begin position="47"/>
        <end position="59"/>
    </location>
</feature>
<reference evidence="4" key="1">
    <citation type="submission" date="2025-08" db="UniProtKB">
        <authorList>
            <consortium name="RefSeq"/>
        </authorList>
    </citation>
    <scope>IDENTIFICATION</scope>
    <source>
        <tissue evidence="4">Fruit stalk</tissue>
    </source>
</reference>
<dbReference type="Proteomes" id="UP000515121">
    <property type="component" value="Unplaced"/>
</dbReference>
<dbReference type="GeneID" id="111275319"/>
<dbReference type="RefSeq" id="XP_022716334.1">
    <property type="nucleotide sequence ID" value="XM_022860599.1"/>
</dbReference>
<dbReference type="PANTHER" id="PTHR31807">
    <property type="entry name" value="AUGMIN FAMILY MEMBER"/>
    <property type="match status" value="1"/>
</dbReference>
<dbReference type="GO" id="GO:0008017">
    <property type="term" value="F:microtubule binding"/>
    <property type="evidence" value="ECO:0007669"/>
    <property type="project" value="TreeGrafter"/>
</dbReference>
<proteinExistence type="inferred from homology"/>
<protein>
    <submittedName>
        <fullName evidence="4">QWRF motif-containing protein 7-like</fullName>
    </submittedName>
</protein>
<name>A0A6P5WK61_DURZI</name>
<evidence type="ECO:0000313" key="3">
    <source>
        <dbReference type="Proteomes" id="UP000515121"/>
    </source>
</evidence>
<accession>A0A6P5WK61</accession>
<evidence type="ECO:0000256" key="2">
    <source>
        <dbReference type="SAM" id="MobiDB-lite"/>
    </source>
</evidence>
<dbReference type="OrthoDB" id="663033at2759"/>
<dbReference type="GO" id="GO:0005880">
    <property type="term" value="C:nuclear microtubule"/>
    <property type="evidence" value="ECO:0007669"/>
    <property type="project" value="TreeGrafter"/>
</dbReference>
<dbReference type="GO" id="GO:0051225">
    <property type="term" value="P:spindle assembly"/>
    <property type="evidence" value="ECO:0007669"/>
    <property type="project" value="TreeGrafter"/>
</dbReference>
<gene>
    <name evidence="4" type="primary">LOC111275319</name>
</gene>
<feature type="compositionally biased region" description="Polar residues" evidence="2">
    <location>
        <begin position="95"/>
        <end position="114"/>
    </location>
</feature>
<dbReference type="Pfam" id="PF04484">
    <property type="entry name" value="QWRF"/>
    <property type="match status" value="1"/>
</dbReference>
<dbReference type="KEGG" id="dzi:111275319"/>